<keyword evidence="2" id="KW-1185">Reference proteome</keyword>
<sequence>MNYYINKIISMKGKNTHLILSIFFNHNIITTYITVHRLITIIFHYKTFLCLICIT</sequence>
<evidence type="ECO:0000313" key="1">
    <source>
        <dbReference type="EMBL" id="VDO14983.1"/>
    </source>
</evidence>
<dbReference type="WBParaSite" id="BTMF_0000423101-mRNA-1">
    <property type="protein sequence ID" value="BTMF_0000423101-mRNA-1"/>
    <property type="gene ID" value="BTMF_0000423101"/>
</dbReference>
<reference evidence="3" key="1">
    <citation type="submission" date="2017-02" db="UniProtKB">
        <authorList>
            <consortium name="WormBaseParasite"/>
        </authorList>
    </citation>
    <scope>IDENTIFICATION</scope>
</reference>
<gene>
    <name evidence="1" type="ORF">BTMF_LOCUS3533</name>
</gene>
<name>A0A0R3QD01_9BILA</name>
<proteinExistence type="predicted"/>
<dbReference type="Proteomes" id="UP000280834">
    <property type="component" value="Unassembled WGS sequence"/>
</dbReference>
<dbReference type="EMBL" id="UZAG01003210">
    <property type="protein sequence ID" value="VDO14983.1"/>
    <property type="molecule type" value="Genomic_DNA"/>
</dbReference>
<protein>
    <submittedName>
        <fullName evidence="1 3">Uncharacterized protein</fullName>
    </submittedName>
</protein>
<accession>A0A0R3QD01</accession>
<evidence type="ECO:0000313" key="2">
    <source>
        <dbReference type="Proteomes" id="UP000280834"/>
    </source>
</evidence>
<dbReference type="AlphaFoldDB" id="A0A0R3QD01"/>
<reference evidence="1 2" key="2">
    <citation type="submission" date="2018-11" db="EMBL/GenBank/DDBJ databases">
        <authorList>
            <consortium name="Pathogen Informatics"/>
        </authorList>
    </citation>
    <scope>NUCLEOTIDE SEQUENCE [LARGE SCALE GENOMIC DNA]</scope>
</reference>
<evidence type="ECO:0000313" key="3">
    <source>
        <dbReference type="WBParaSite" id="BTMF_0000423101-mRNA-1"/>
    </source>
</evidence>
<organism evidence="3">
    <name type="scientific">Brugia timori</name>
    <dbReference type="NCBI Taxonomy" id="42155"/>
    <lineage>
        <taxon>Eukaryota</taxon>
        <taxon>Metazoa</taxon>
        <taxon>Ecdysozoa</taxon>
        <taxon>Nematoda</taxon>
        <taxon>Chromadorea</taxon>
        <taxon>Rhabditida</taxon>
        <taxon>Spirurina</taxon>
        <taxon>Spiruromorpha</taxon>
        <taxon>Filarioidea</taxon>
        <taxon>Onchocercidae</taxon>
        <taxon>Brugia</taxon>
    </lineage>
</organism>